<gene>
    <name evidence="1" type="ORF">E1293_01880</name>
</gene>
<evidence type="ECO:0008006" key="3">
    <source>
        <dbReference type="Google" id="ProtNLM"/>
    </source>
</evidence>
<name>A0A4V2YY69_9ACTN</name>
<dbReference type="Proteomes" id="UP000295578">
    <property type="component" value="Unassembled WGS sequence"/>
</dbReference>
<proteinExistence type="predicted"/>
<dbReference type="AlphaFoldDB" id="A0A4V2YY69"/>
<dbReference type="Pfam" id="PF15575">
    <property type="entry name" value="Imm49"/>
    <property type="match status" value="2"/>
</dbReference>
<dbReference type="EMBL" id="SMKY01000004">
    <property type="protein sequence ID" value="TDD91817.1"/>
    <property type="molecule type" value="Genomic_DNA"/>
</dbReference>
<organism evidence="1 2">
    <name type="scientific">Actinomadura darangshiensis</name>
    <dbReference type="NCBI Taxonomy" id="705336"/>
    <lineage>
        <taxon>Bacteria</taxon>
        <taxon>Bacillati</taxon>
        <taxon>Actinomycetota</taxon>
        <taxon>Actinomycetes</taxon>
        <taxon>Streptosporangiales</taxon>
        <taxon>Thermomonosporaceae</taxon>
        <taxon>Actinomadura</taxon>
    </lineage>
</organism>
<keyword evidence="2" id="KW-1185">Reference proteome</keyword>
<comment type="caution">
    <text evidence="1">The sequence shown here is derived from an EMBL/GenBank/DDBJ whole genome shotgun (WGS) entry which is preliminary data.</text>
</comment>
<sequence length="549" mass="59839">MRGVGMRVERHRVGAERLRDATEDFADRIGGSVHGQEEAGRDPFGWQMIGDDLLDYAGARSAAHPEIDRDAWTALLSASEAHLGAVELVAGPPGRPLSVFITYTGTGVVYQDGTDEQPGELLESAWQQALYLCVIMGDPRKWHEAFHHAGVRAASGYSRALSDLVFGDGARVADLIGMPDRNGERALLALAAADQDAFWTAIAAMLAEPKGGDPRPRTLLPLAPLALTALAVRDKGWEQRIESGYLPARLTGAEKTVQRPRVGPYGTDRKTFPVPVTVERPPFSDVPAEALDYYDAEAAEAGKLAWSPDAQVKNIPYALTSTGDQQLLRFYWRAEADPEGRDPRQWQALDLASQLDAAAFRVVTAPGDSVEITIGDRTASMRTAPVTDHASNFAWHRAIALALITGSRERCDLLLGIDPDSLSSEWDLPVHHTYHVALRSYLRGEPARPATDRAIAAVEDTRTTHPHHLGPFAVLLSQLVAGDREGFVAALVDALEEFRDHYSVGDRQEDPYRQVHIGALALTCHAHRELGWEIPVISPYLPAAIVAGR</sequence>
<evidence type="ECO:0000313" key="2">
    <source>
        <dbReference type="Proteomes" id="UP000295578"/>
    </source>
</evidence>
<protein>
    <recommendedName>
        <fullName evidence="3">Immunity 49 family protein</fullName>
    </recommendedName>
</protein>
<dbReference type="InterPro" id="IPR029074">
    <property type="entry name" value="Imm49"/>
</dbReference>
<dbReference type="OrthoDB" id="3416645at2"/>
<accession>A0A4V2YY69</accession>
<reference evidence="1 2" key="1">
    <citation type="submission" date="2019-03" db="EMBL/GenBank/DDBJ databases">
        <title>Draft genome sequences of novel Actinobacteria.</title>
        <authorList>
            <person name="Sahin N."/>
            <person name="Ay H."/>
            <person name="Saygin H."/>
        </authorList>
    </citation>
    <scope>NUCLEOTIDE SEQUENCE [LARGE SCALE GENOMIC DNA]</scope>
    <source>
        <strain evidence="1 2">DSM 45941</strain>
    </source>
</reference>
<evidence type="ECO:0000313" key="1">
    <source>
        <dbReference type="EMBL" id="TDD91817.1"/>
    </source>
</evidence>